<keyword evidence="3" id="KW-0378">Hydrolase</keyword>
<dbReference type="InterPro" id="IPR003500">
    <property type="entry name" value="RpiB_LacA_LacB"/>
</dbReference>
<keyword evidence="4 6" id="KW-0413">Isomerase</keyword>
<protein>
    <submittedName>
        <fullName evidence="6">Ribose 5-phosphate isomerase B</fullName>
        <ecNumber evidence="6">5.3.1.6</ecNumber>
    </submittedName>
</protein>
<dbReference type="PRINTS" id="PR00719">
    <property type="entry name" value="LMWPTPASE"/>
</dbReference>
<comment type="caution">
    <text evidence="6">The sequence shown here is derived from an EMBL/GenBank/DDBJ whole genome shotgun (WGS) entry which is preliminary data.</text>
</comment>
<sequence>MKKIIFVSTNNTCRSFIAESVLRKYLKDAHRRDIQVESKGLVVLFPEPVHTKAADLVRKSGIEIVDFKASQLTQEDVETSDLILTMNDKQKEKVLEDYHGYKEVATINEYANHEGAVIDPYGMDDEDYEHCFVQITQLIHKIWNHKLGGNEMIGIGCDHGGYALKQAVIKHLEEKGHAVKDYGCYSEESCDYPVYAKAVAEGILKDEVKQGILICGTGIGISITANKIKGIRAALCADTFSARATREHNNANILALGARVTGEGLALDIVDTFLETKFSNDERHIRRINMIED</sequence>
<dbReference type="SUPFAM" id="SSF52788">
    <property type="entry name" value="Phosphotyrosine protein phosphatases I"/>
    <property type="match status" value="1"/>
</dbReference>
<dbReference type="InterPro" id="IPR017867">
    <property type="entry name" value="Tyr_phospatase_low_mol_wt"/>
</dbReference>
<evidence type="ECO:0000256" key="3">
    <source>
        <dbReference type="ARBA" id="ARBA00022801"/>
    </source>
</evidence>
<dbReference type="PANTHER" id="PTHR30345:SF0">
    <property type="entry name" value="DNA DAMAGE-REPAIR_TOLERATION PROTEIN DRT102"/>
    <property type="match status" value="1"/>
</dbReference>
<dbReference type="RefSeq" id="WP_081723900.1">
    <property type="nucleotide sequence ID" value="NZ_JACOOS010000012.1"/>
</dbReference>
<name>A0ABR7FSC2_9FIRM</name>
<dbReference type="SMART" id="SM00226">
    <property type="entry name" value="LMWPc"/>
    <property type="match status" value="1"/>
</dbReference>
<dbReference type="NCBIfam" id="TIGR01120">
    <property type="entry name" value="rpiB"/>
    <property type="match status" value="1"/>
</dbReference>
<proteinExistence type="inferred from homology"/>
<gene>
    <name evidence="6" type="primary">rpiB</name>
    <name evidence="6" type="ORF">H8S22_10850</name>
</gene>
<keyword evidence="7" id="KW-1185">Reference proteome</keyword>
<organism evidence="6 7">
    <name type="scientific">Anaerostipes hominis</name>
    <name type="common">ex Liu et al. 2021</name>
    <dbReference type="NCBI Taxonomy" id="2763018"/>
    <lineage>
        <taxon>Bacteria</taxon>
        <taxon>Bacillati</taxon>
        <taxon>Bacillota</taxon>
        <taxon>Clostridia</taxon>
        <taxon>Lachnospirales</taxon>
        <taxon>Lachnospiraceae</taxon>
        <taxon>Anaerostipes</taxon>
    </lineage>
</organism>
<dbReference type="Gene3D" id="3.40.50.2300">
    <property type="match status" value="1"/>
</dbReference>
<feature type="domain" description="Phosphotyrosine protein phosphatase I" evidence="5">
    <location>
        <begin position="2"/>
        <end position="145"/>
    </location>
</feature>
<dbReference type="InterPro" id="IPR004785">
    <property type="entry name" value="RpiB"/>
</dbReference>
<dbReference type="InterPro" id="IPR036196">
    <property type="entry name" value="Ptyr_pPase_sf"/>
</dbReference>
<dbReference type="Pfam" id="PF02502">
    <property type="entry name" value="LacAB_rpiB"/>
    <property type="match status" value="1"/>
</dbReference>
<dbReference type="EC" id="5.3.1.6" evidence="6"/>
<dbReference type="Pfam" id="PF01451">
    <property type="entry name" value="LMWPc"/>
    <property type="match status" value="1"/>
</dbReference>
<dbReference type="Gene3D" id="3.40.1400.10">
    <property type="entry name" value="Sugar-phosphate isomerase, RpiB/LacA/LacB"/>
    <property type="match status" value="1"/>
</dbReference>
<comment type="similarity">
    <text evidence="2">Belongs to the low molecular weight phosphotyrosine protein phosphatase family.</text>
</comment>
<evidence type="ECO:0000256" key="2">
    <source>
        <dbReference type="ARBA" id="ARBA00011063"/>
    </source>
</evidence>
<dbReference type="PANTHER" id="PTHR30345">
    <property type="entry name" value="RIBOSE-5-PHOSPHATE ISOMERASE B"/>
    <property type="match status" value="1"/>
</dbReference>
<dbReference type="SUPFAM" id="SSF89623">
    <property type="entry name" value="Ribose/Galactose isomerase RpiB/AlsB"/>
    <property type="match status" value="1"/>
</dbReference>
<accession>A0ABR7FSC2</accession>
<evidence type="ECO:0000313" key="7">
    <source>
        <dbReference type="Proteomes" id="UP000635828"/>
    </source>
</evidence>
<dbReference type="InterPro" id="IPR036569">
    <property type="entry name" value="RpiB_LacA_LacB_sf"/>
</dbReference>
<dbReference type="InterPro" id="IPR023485">
    <property type="entry name" value="Ptyr_pPase"/>
</dbReference>
<dbReference type="NCBIfam" id="NF004051">
    <property type="entry name" value="PRK05571.1"/>
    <property type="match status" value="1"/>
</dbReference>
<evidence type="ECO:0000259" key="5">
    <source>
        <dbReference type="SMART" id="SM00226"/>
    </source>
</evidence>
<dbReference type="NCBIfam" id="TIGR00689">
    <property type="entry name" value="rpiB_lacA_lacB"/>
    <property type="match status" value="1"/>
</dbReference>
<evidence type="ECO:0000256" key="4">
    <source>
        <dbReference type="ARBA" id="ARBA00023235"/>
    </source>
</evidence>
<evidence type="ECO:0000256" key="1">
    <source>
        <dbReference type="ARBA" id="ARBA00008754"/>
    </source>
</evidence>
<evidence type="ECO:0000313" key="6">
    <source>
        <dbReference type="EMBL" id="MBC5678082.1"/>
    </source>
</evidence>
<reference evidence="6 7" key="1">
    <citation type="submission" date="2020-08" db="EMBL/GenBank/DDBJ databases">
        <title>Genome public.</title>
        <authorList>
            <person name="Liu C."/>
            <person name="Sun Q."/>
        </authorList>
    </citation>
    <scope>NUCLEOTIDE SEQUENCE [LARGE SCALE GENOMIC DNA]</scope>
    <source>
        <strain evidence="6 7">NSJ-7</strain>
    </source>
</reference>
<dbReference type="Proteomes" id="UP000635828">
    <property type="component" value="Unassembled WGS sequence"/>
</dbReference>
<comment type="similarity">
    <text evidence="1">Belongs to the LacAB/RpiB family.</text>
</comment>
<dbReference type="EMBL" id="JACOOS010000012">
    <property type="protein sequence ID" value="MBC5678082.1"/>
    <property type="molecule type" value="Genomic_DNA"/>
</dbReference>
<dbReference type="GO" id="GO:0004751">
    <property type="term" value="F:ribose-5-phosphate isomerase activity"/>
    <property type="evidence" value="ECO:0007669"/>
    <property type="project" value="UniProtKB-EC"/>
</dbReference>